<dbReference type="KEGG" id="aqu:109589512"/>
<evidence type="ECO:0000313" key="3">
    <source>
        <dbReference type="Proteomes" id="UP000007879"/>
    </source>
</evidence>
<keyword evidence="1" id="KW-0812">Transmembrane</keyword>
<dbReference type="AlphaFoldDB" id="A0AAN0JW49"/>
<proteinExistence type="predicted"/>
<accession>A0AAN0JW49</accession>
<dbReference type="Gene3D" id="1.10.533.10">
    <property type="entry name" value="Death Domain, Fas"/>
    <property type="match status" value="1"/>
</dbReference>
<dbReference type="RefSeq" id="XP_019861142.1">
    <property type="nucleotide sequence ID" value="XM_020005583.1"/>
</dbReference>
<evidence type="ECO:0008006" key="4">
    <source>
        <dbReference type="Google" id="ProtNLM"/>
    </source>
</evidence>
<dbReference type="InterPro" id="IPR011029">
    <property type="entry name" value="DEATH-like_dom_sf"/>
</dbReference>
<dbReference type="GeneID" id="109589512"/>
<dbReference type="Proteomes" id="UP000007879">
    <property type="component" value="Unassembled WGS sequence"/>
</dbReference>
<name>A0AAN0JW49_AMPQE</name>
<keyword evidence="1" id="KW-0472">Membrane</keyword>
<keyword evidence="3" id="KW-1185">Reference proteome</keyword>
<feature type="transmembrane region" description="Helical" evidence="1">
    <location>
        <begin position="225"/>
        <end position="249"/>
    </location>
</feature>
<organism evidence="2 3">
    <name type="scientific">Amphimedon queenslandica</name>
    <name type="common">Sponge</name>
    <dbReference type="NCBI Taxonomy" id="400682"/>
    <lineage>
        <taxon>Eukaryota</taxon>
        <taxon>Metazoa</taxon>
        <taxon>Porifera</taxon>
        <taxon>Demospongiae</taxon>
        <taxon>Heteroscleromorpha</taxon>
        <taxon>Haplosclerida</taxon>
        <taxon>Niphatidae</taxon>
        <taxon>Amphimedon</taxon>
    </lineage>
</organism>
<protein>
    <recommendedName>
        <fullName evidence="4">Death domain-containing protein</fullName>
    </recommendedName>
</protein>
<feature type="transmembrane region" description="Helical" evidence="1">
    <location>
        <begin position="269"/>
        <end position="292"/>
    </location>
</feature>
<reference evidence="2" key="2">
    <citation type="submission" date="2024-06" db="UniProtKB">
        <authorList>
            <consortium name="EnsemblMetazoa"/>
        </authorList>
    </citation>
    <scope>IDENTIFICATION</scope>
</reference>
<feature type="transmembrane region" description="Helical" evidence="1">
    <location>
        <begin position="57"/>
        <end position="77"/>
    </location>
</feature>
<feature type="transmembrane region" description="Helical" evidence="1">
    <location>
        <begin position="89"/>
        <end position="112"/>
    </location>
</feature>
<evidence type="ECO:0000256" key="1">
    <source>
        <dbReference type="SAM" id="Phobius"/>
    </source>
</evidence>
<reference evidence="3" key="1">
    <citation type="journal article" date="2010" name="Nature">
        <title>The Amphimedon queenslandica genome and the evolution of animal complexity.</title>
        <authorList>
            <person name="Srivastava M."/>
            <person name="Simakov O."/>
            <person name="Chapman J."/>
            <person name="Fahey B."/>
            <person name="Gauthier M.E."/>
            <person name="Mitros T."/>
            <person name="Richards G.S."/>
            <person name="Conaco C."/>
            <person name="Dacre M."/>
            <person name="Hellsten U."/>
            <person name="Larroux C."/>
            <person name="Putnam N.H."/>
            <person name="Stanke M."/>
            <person name="Adamska M."/>
            <person name="Darling A."/>
            <person name="Degnan S.M."/>
            <person name="Oakley T.H."/>
            <person name="Plachetzki D.C."/>
            <person name="Zhai Y."/>
            <person name="Adamski M."/>
            <person name="Calcino A."/>
            <person name="Cummins S.F."/>
            <person name="Goodstein D.M."/>
            <person name="Harris C."/>
            <person name="Jackson D.J."/>
            <person name="Leys S.P."/>
            <person name="Shu S."/>
            <person name="Woodcroft B.J."/>
            <person name="Vervoort M."/>
            <person name="Kosik K.S."/>
            <person name="Manning G."/>
            <person name="Degnan B.M."/>
            <person name="Rokhsar D.S."/>
        </authorList>
    </citation>
    <scope>NUCLEOTIDE SEQUENCE [LARGE SCALE GENOMIC DNA]</scope>
</reference>
<evidence type="ECO:0000313" key="2">
    <source>
        <dbReference type="EnsemblMetazoa" id="XP_019861142.1"/>
    </source>
</evidence>
<feature type="transmembrane region" description="Helical" evidence="1">
    <location>
        <begin position="20"/>
        <end position="45"/>
    </location>
</feature>
<keyword evidence="1" id="KW-1133">Transmembrane helix</keyword>
<sequence length="393" mass="44486">MDLANKKYGDSFTHKEMESVKTFLCILAIMLAILNFFMLVCQVLAHLCLFEFLCSQAPFGMLGMIIGLFLFFDGISFDIGSMIVFTFQYIFPLKTCTSWFTIIFVVIAVVGVRDADLGLRTVIEEHWEQKIIRNNSFTDDSDDTSSLWHGSVFREMIEITQWRARIGLWNCCTGAVFNKLSFGKRQASLSKTAAPPKASKLKAKETMATSVDEMMLKFFSICYQGIILSLFAFVSRFLIGLVGFCHFQPQQVQLPRATLHSPSATNQLQLLLGAVRLSFILCVFLCLGLILLSGDVELNPGPTIDDKPDLSLLLEWLEPLHDWQSFGLLLPGVTQQDITTIEEFDTSTIIQGKIGLFSKWLINYPEAKWKDILNALSKKEEHKLVETIENHLY</sequence>
<dbReference type="EnsemblMetazoa" id="XM_020005583.1">
    <property type="protein sequence ID" value="XP_019861142.1"/>
    <property type="gene ID" value="LOC109589512"/>
</dbReference>